<comment type="caution">
    <text evidence="1">The sequence shown here is derived from an EMBL/GenBank/DDBJ whole genome shotgun (WGS) entry which is preliminary data.</text>
</comment>
<dbReference type="EMBL" id="JAGINT010000002">
    <property type="protein sequence ID" value="MBP2355658.1"/>
    <property type="molecule type" value="Genomic_DNA"/>
</dbReference>
<evidence type="ECO:0000313" key="2">
    <source>
        <dbReference type="Proteomes" id="UP000755585"/>
    </source>
</evidence>
<organism evidence="1 2">
    <name type="scientific">Kribbella aluminosa</name>
    <dbReference type="NCBI Taxonomy" id="416017"/>
    <lineage>
        <taxon>Bacteria</taxon>
        <taxon>Bacillati</taxon>
        <taxon>Actinomycetota</taxon>
        <taxon>Actinomycetes</taxon>
        <taxon>Propionibacteriales</taxon>
        <taxon>Kribbellaceae</taxon>
        <taxon>Kribbella</taxon>
    </lineage>
</organism>
<reference evidence="1 2" key="1">
    <citation type="submission" date="2021-03" db="EMBL/GenBank/DDBJ databases">
        <title>Sequencing the genomes of 1000 actinobacteria strains.</title>
        <authorList>
            <person name="Klenk H.-P."/>
        </authorList>
    </citation>
    <scope>NUCLEOTIDE SEQUENCE [LARGE SCALE GENOMIC DNA]</scope>
    <source>
        <strain evidence="1 2">DSM 18824</strain>
    </source>
</reference>
<gene>
    <name evidence="1" type="ORF">JOF29_006768</name>
</gene>
<dbReference type="RefSeq" id="WP_281067451.1">
    <property type="nucleotide sequence ID" value="NZ_JAGINT010000002.1"/>
</dbReference>
<accession>A0ABS4UVJ6</accession>
<name>A0ABS4UVJ6_9ACTN</name>
<keyword evidence="2" id="KW-1185">Reference proteome</keyword>
<protein>
    <submittedName>
        <fullName evidence="1">Uncharacterized protein</fullName>
    </submittedName>
</protein>
<dbReference type="Proteomes" id="UP000755585">
    <property type="component" value="Unassembled WGS sequence"/>
</dbReference>
<proteinExistence type="predicted"/>
<evidence type="ECO:0000313" key="1">
    <source>
        <dbReference type="EMBL" id="MBP2355658.1"/>
    </source>
</evidence>
<sequence>MVVEPDGQQYGAARGQVLRALVKVVADPAGVERRPEGVVDADDQ</sequence>